<proteinExistence type="predicted"/>
<dbReference type="AlphaFoldDB" id="A0A5C6A8R6"/>
<evidence type="ECO:0000313" key="4">
    <source>
        <dbReference type="Proteomes" id="UP000317421"/>
    </source>
</evidence>
<dbReference type="Proteomes" id="UP000317421">
    <property type="component" value="Unassembled WGS sequence"/>
</dbReference>
<keyword evidence="4" id="KW-1185">Reference proteome</keyword>
<comment type="caution">
    <text evidence="3">The sequence shown here is derived from an EMBL/GenBank/DDBJ whole genome shotgun (WGS) entry which is preliminary data.</text>
</comment>
<gene>
    <name evidence="3" type="ORF">Pla108_35590</name>
</gene>
<dbReference type="EMBL" id="SJPR01000005">
    <property type="protein sequence ID" value="TWT95411.1"/>
    <property type="molecule type" value="Genomic_DNA"/>
</dbReference>
<reference evidence="3 4" key="1">
    <citation type="submission" date="2019-02" db="EMBL/GenBank/DDBJ databases">
        <title>Deep-cultivation of Planctomycetes and their phenomic and genomic characterization uncovers novel biology.</title>
        <authorList>
            <person name="Wiegand S."/>
            <person name="Jogler M."/>
            <person name="Boedeker C."/>
            <person name="Pinto D."/>
            <person name="Vollmers J."/>
            <person name="Rivas-Marin E."/>
            <person name="Kohn T."/>
            <person name="Peeters S.H."/>
            <person name="Heuer A."/>
            <person name="Rast P."/>
            <person name="Oberbeckmann S."/>
            <person name="Bunk B."/>
            <person name="Jeske O."/>
            <person name="Meyerdierks A."/>
            <person name="Storesund J.E."/>
            <person name="Kallscheuer N."/>
            <person name="Luecker S."/>
            <person name="Lage O.M."/>
            <person name="Pohl T."/>
            <person name="Merkel B.J."/>
            <person name="Hornburger P."/>
            <person name="Mueller R.-W."/>
            <person name="Bruemmer F."/>
            <person name="Labrenz M."/>
            <person name="Spormann A.M."/>
            <person name="Op Den Camp H."/>
            <person name="Overmann J."/>
            <person name="Amann R."/>
            <person name="Jetten M.S.M."/>
            <person name="Mascher T."/>
            <person name="Medema M.H."/>
            <person name="Devos D.P."/>
            <person name="Kaster A.-K."/>
            <person name="Ovreas L."/>
            <person name="Rohde M."/>
            <person name="Galperin M.Y."/>
            <person name="Jogler C."/>
        </authorList>
    </citation>
    <scope>NUCLEOTIDE SEQUENCE [LARGE SCALE GENOMIC DNA]</scope>
    <source>
        <strain evidence="3 4">Pla108</strain>
    </source>
</reference>
<evidence type="ECO:0000259" key="2">
    <source>
        <dbReference type="Pfam" id="PF03432"/>
    </source>
</evidence>
<dbReference type="OrthoDB" id="279005at2"/>
<name>A0A5C6A8R6_9BACT</name>
<sequence length="478" mass="55093">MVPKIHPKRQNFRSTASYLLKGRDASHAGRVAWTSTRNLATHDPDMAWRVMAATSMDQARLKAQAGVPNTGRKSLDHVLHFTLSWHPEEAAKLDKREMLRAAHTVLRVMGAQEHQSLVVAHNDRPQPHVHVMVNRVHPRDGRMLSSSFEKLKASRWAEEYERQRGKIYCQERVLNNEARDRGEYVRGSKDEPRAVHEAAQAANDNTKREAIRAEHRRKAALLKDAQRRLEARHKAAWAKHQETAAASRRKIAQAAWQALAKRVTATREAYRPKWRELRHEQQVAREAFGARETRLVGRISNALRSVDLAALMRGPDTEGKRRLSAFGEAFQFLADAGARREALEKKLGSERRELLGRQREEERRLKERVRAARRAAELNERRRLDAERNDLVLTQSLEKARLRGLWVEKARLLRDELRGLRAEKAREVPAPAPALQTKPAELVPQRGAKRAAGWIDGWREIERERLEKRRERDDGVDR</sequence>
<keyword evidence="1" id="KW-0175">Coiled coil</keyword>
<feature type="coiled-coil region" evidence="1">
    <location>
        <begin position="196"/>
        <end position="232"/>
    </location>
</feature>
<organism evidence="3 4">
    <name type="scientific">Botrimarina colliarenosi</name>
    <dbReference type="NCBI Taxonomy" id="2528001"/>
    <lineage>
        <taxon>Bacteria</taxon>
        <taxon>Pseudomonadati</taxon>
        <taxon>Planctomycetota</taxon>
        <taxon>Planctomycetia</taxon>
        <taxon>Pirellulales</taxon>
        <taxon>Lacipirellulaceae</taxon>
        <taxon>Botrimarina</taxon>
    </lineage>
</organism>
<dbReference type="RefSeq" id="WP_146446249.1">
    <property type="nucleotide sequence ID" value="NZ_SJPR01000005.1"/>
</dbReference>
<dbReference type="Pfam" id="PF03432">
    <property type="entry name" value="Relaxase"/>
    <property type="match status" value="1"/>
</dbReference>
<feature type="coiled-coil region" evidence="1">
    <location>
        <begin position="333"/>
        <end position="379"/>
    </location>
</feature>
<evidence type="ECO:0000256" key="1">
    <source>
        <dbReference type="SAM" id="Coils"/>
    </source>
</evidence>
<evidence type="ECO:0000313" key="3">
    <source>
        <dbReference type="EMBL" id="TWT95411.1"/>
    </source>
</evidence>
<accession>A0A5C6A8R6</accession>
<protein>
    <submittedName>
        <fullName evidence="3">Relaxase/Mobilization nuclease domain protein</fullName>
    </submittedName>
</protein>
<feature type="domain" description="MobA/VirD2-like nuclease" evidence="2">
    <location>
        <begin position="31"/>
        <end position="165"/>
    </location>
</feature>
<dbReference type="InterPro" id="IPR005094">
    <property type="entry name" value="Endonuclease_MobA/VirD2"/>
</dbReference>